<keyword evidence="2" id="KW-0645">Protease</keyword>
<gene>
    <name evidence="2" type="ORF">SAMN05421788_1011465</name>
</gene>
<dbReference type="GO" id="GO:0004180">
    <property type="term" value="F:carboxypeptidase activity"/>
    <property type="evidence" value="ECO:0007669"/>
    <property type="project" value="UniProtKB-KW"/>
</dbReference>
<dbReference type="RefSeq" id="WP_076377055.1">
    <property type="nucleotide sequence ID" value="NZ_AP017422.1"/>
</dbReference>
<dbReference type="EMBL" id="FTOR01000001">
    <property type="protein sequence ID" value="SIS82943.1"/>
    <property type="molecule type" value="Genomic_DNA"/>
</dbReference>
<keyword evidence="2" id="KW-0378">Hydrolase</keyword>
<evidence type="ECO:0000256" key="1">
    <source>
        <dbReference type="SAM" id="MobiDB-lite"/>
    </source>
</evidence>
<keyword evidence="2" id="KW-0121">Carboxypeptidase</keyword>
<reference evidence="3" key="1">
    <citation type="submission" date="2017-01" db="EMBL/GenBank/DDBJ databases">
        <authorList>
            <person name="Varghese N."/>
            <person name="Submissions S."/>
        </authorList>
    </citation>
    <scope>NUCLEOTIDE SEQUENCE [LARGE SCALE GENOMIC DNA]</scope>
    <source>
        <strain evidence="3">DSM 21054</strain>
    </source>
</reference>
<protein>
    <submittedName>
        <fullName evidence="2">Carboxypeptidase regulatory-like domain-containing protein</fullName>
    </submittedName>
</protein>
<name>A0A173MQT2_9BACT</name>
<dbReference type="Gene3D" id="2.60.40.1120">
    <property type="entry name" value="Carboxypeptidase-like, regulatory domain"/>
    <property type="match status" value="1"/>
</dbReference>
<evidence type="ECO:0000313" key="2">
    <source>
        <dbReference type="EMBL" id="SIS82943.1"/>
    </source>
</evidence>
<organism evidence="2 3">
    <name type="scientific">Filimonas lacunae</name>
    <dbReference type="NCBI Taxonomy" id="477680"/>
    <lineage>
        <taxon>Bacteria</taxon>
        <taxon>Pseudomonadati</taxon>
        <taxon>Bacteroidota</taxon>
        <taxon>Chitinophagia</taxon>
        <taxon>Chitinophagales</taxon>
        <taxon>Chitinophagaceae</taxon>
        <taxon>Filimonas</taxon>
    </lineage>
</organism>
<feature type="compositionally biased region" description="Polar residues" evidence="1">
    <location>
        <begin position="1497"/>
        <end position="1506"/>
    </location>
</feature>
<proteinExistence type="predicted"/>
<accession>A0A173MQT2</accession>
<evidence type="ECO:0000313" key="3">
    <source>
        <dbReference type="Proteomes" id="UP000186917"/>
    </source>
</evidence>
<dbReference type="OrthoDB" id="1521695at2"/>
<keyword evidence="3" id="KW-1185">Reference proteome</keyword>
<dbReference type="SUPFAM" id="SSF49464">
    <property type="entry name" value="Carboxypeptidase regulatory domain-like"/>
    <property type="match status" value="1"/>
</dbReference>
<dbReference type="InterPro" id="IPR008969">
    <property type="entry name" value="CarboxyPept-like_regulatory"/>
</dbReference>
<dbReference type="KEGG" id="fln:FLA_6089"/>
<feature type="region of interest" description="Disordered" evidence="1">
    <location>
        <begin position="1486"/>
        <end position="1514"/>
    </location>
</feature>
<dbReference type="Proteomes" id="UP000186917">
    <property type="component" value="Unassembled WGS sequence"/>
</dbReference>
<dbReference type="STRING" id="477680.SAMN05421788_1011465"/>
<sequence length="2356" mass="254305">MGYIKYVTGIVLLLLGFAKQPLAQVNITIGVTPPYSPYLSNYTSSDANKVFMTLQNTTNNTLQVRLAGSATGDNGIAIQSKPGFVSSQMITLAPFQVRQLNGSALSEILDLNNFDIKGIDRNTLARTLRLPEGNYSLCVQALDYNSGRLLSGAAPLGCALLTIAYPEPPVLVNPLPGDSVNAATPQTVIFNWMNPGAVPVGTEYTLQIQEMPARNANPNQVLDAASFPLLSQKVRTTSYVYNVGNLALKKDKYYAWRVVATDPSGRILFKNNGTSGAAVFKYGRAELRTTADSREEVTRPAIKMAGNSFSITGVLSYRFHSTADAASLPAAFNGVKADTLHLANEQLQLCYGLCTVAMSIKKTTMTQTVSRTTFKSLQLPEGAQVANVGKDSVKITYLHIDSIPVTGLPGGYGGMQPAGVAAGGLGQVIATTTTDSAGNYTFAATTTKRCYIAEASSSGTALIYCYYINIKNKHYSDPAKYIYVVDDEGGSYVNASAQMVFADNYKLSVRINRDKEFSADKGKQENVSLENKADDMVDIYVLRKGVKGGNAKGVGKYVPAGEGDNTGKILFASQADKKPTFTEWANYYIVAKKSALTQKVADYSNPNNFQAKADFYNLVNNLDNTENYYVYAEYKGASVYFDIKEYGYQPAGAIPEYRPLLVAGITSKSVELKPAYVSVKVKGVLKYQFKNTAPAPLANVNISFRSILWTMPDVSKGETGRQYDITNKNGENRVFATATTDKSGYFELNAGLVGYNDYSVGNALFLGLDQFITINNPYYGSPDKSFRFLAGNTYNVGELVARVKEYAFEPIMTGKNTQTNLKEKLAGQRVFLCRKASVKPQQWGIPANEGPQKNLPVKQLHDADNVLYNVIGYAESGSDGKVHFDNLVARDFNNANDQYYVYAESGITSSLNYSTQYGAPVSVSVFHKLVWPDYYPKQDFVFNKDIVSASHIYEAKSVELFAMAPYIEGGVYPQSNNSATALPGVTVRLYDMKKALPATKMETEIKENGVLGALLLESINGNIQIQETQVTGNDALFRFSDPTSQGKYKGWKLVTFSKNGFITGHKVIYSGSPMVAGVKETVKGFLLPPQLVHVKIKDAESGKPIAANVVVGDQFSWGSQKIKTTMDFFKNQYVTSSLGVDLTTPYGSVTFTVIPEDNVHYRTQTFTEKIKVPNFNGQATSPTQTLPDFEMYTRRNRISVCLLDAQTSKGLMGTVTIMDVPQSSNPAANPVLLLKDHCKDFSFEANIAYYRVQVASAGHVTKTLWVSNNSNDDIPKDLLIKLEPALTISGKVTQNGKPVKDARVYVQELSNVTEVYSDATGAYSLDGLPLNKSTVTISAVKTGLIGESKKVKLEGVSTNTSNGNSSGGNGAGVTGVAQNNYSVGGNIGTNINLSGAANNAKNATSSAAIQKENTQTVHFALTGNDKVDLSSLYGFPVEMEALTTGIKGTFATGSITVTGNSVFGIDAKAKHLHFTAVKLKDAPAPKKPLDGIDGQGVTKTKMQTESGEIPVDDDGVDVTVHGGYSAKLSGFNKGITITSYNKSDSKGTIRSTVTLNSNNLVGNVQWKGTVSLDAPQTEFKALSVSASDYKTQVDYNAYKAPNAYDKDYLINVPVANEIPVFASETALSNSITGNYTLESKAGGVHYTLNNIYRTEASNKSFIAKDGVHLMSVVHTKLENVASPDIKLNIGEVRVTDKAMSAIGGTTEVVIPLDNWRITSKSWYIQNGNLELTGNVEAGAITVPAKGLEIGETTIGFGDLELNNIQLAGVMKLNFNQSQTMVSFGFDKAAQYGTLYDKKYGCWSLSLLPKVADSSLTEIAGLPDLAYGDKLRIMNISLYSKGNESRIILKQAHPSLTLNNFSVFAPFEIENGKDYLKINGALNFSIPGFTGTDNAPYSLNYTAENGKLIHKHAAIAGLKMITNGIRVEFSIANQTFTGNRLELTGIIRDKVTNSPYGFTVKFVKYGATTRLDVDTTIKNTMNLGTGQQMRGIKGAMVLDKGNWNNFWFEGDVFANGMTEDKPTHMGFEVKGDLVANKAEIGVKNMPFPMLPNSAFNLTYDFEKKAVVGSLQITDMKTPAATFDAAVEMLLGGIGEWYFLGSVNIKELRIVPFPLNGAGGAFCVGSTTIDNEKLQIIQPVFHNGILPNGFNSDFGKMNGALFVAAVDVKLPLPTVDIDIAVASIKIGYGLYANAYAMLSFDETTPTVIGGVKIGAYVNVNGGASIGIACAGVSLSAEINAQGNLKMILPALKGMAGFITNPKDLITQSYVKLNVEMMAQLGGSAYVGFGVCNSSCKSVKVWGVTVPPGCHKEGIGKTLTLIGGIDIEKKESATSPNQAYLYVNLLDEKFGTTIKLPYL</sequence>